<dbReference type="InterPro" id="IPR036291">
    <property type="entry name" value="NAD(P)-bd_dom_sf"/>
</dbReference>
<protein>
    <submittedName>
        <fullName evidence="3">Oxidoreductase/SDR, dehydrogenase</fullName>
    </submittedName>
</protein>
<gene>
    <name evidence="3" type="ORF">Amme_006_034</name>
</gene>
<dbReference type="Proteomes" id="UP000019760">
    <property type="component" value="Unassembled WGS sequence"/>
</dbReference>
<accession>A0A023D0X3</accession>
<dbReference type="SUPFAM" id="SSF51735">
    <property type="entry name" value="NAD(P)-binding Rossmann-fold domains"/>
    <property type="match status" value="1"/>
</dbReference>
<dbReference type="InterPro" id="IPR002347">
    <property type="entry name" value="SDR_fam"/>
</dbReference>
<dbReference type="Gene3D" id="3.40.50.720">
    <property type="entry name" value="NAD(P)-binding Rossmann-like Domain"/>
    <property type="match status" value="1"/>
</dbReference>
<keyword evidence="4" id="KW-1185">Reference proteome</keyword>
<sequence>MSSRTVLITGASSGIGRGLALSLAAPGVVLHLGGRDLPRLEAVASACRAKGAATEIRALDVTCAEAMAAWIGEAAHPRLDRVFACAGVTGGVDAPDTDGAAFESAAQVRRMFAVDLDGALNTILPALDIMRRQPRDGRGDRGRICVIASVAGVVSYPGTPSYCAAKAAVDRFMVASGAYSRRAGIHLTSVCCGFVDTPMVAGHRFPMPGLVSTEAAVRSILRGVERRKRRVVFPLWLVLGSRFMDMLPIRLAELYYTRQPTGRPGAFTPLDERS</sequence>
<organism evidence="3 4">
    <name type="scientific">Acidomonas methanolica NBRC 104435</name>
    <dbReference type="NCBI Taxonomy" id="1231351"/>
    <lineage>
        <taxon>Bacteria</taxon>
        <taxon>Pseudomonadati</taxon>
        <taxon>Pseudomonadota</taxon>
        <taxon>Alphaproteobacteria</taxon>
        <taxon>Acetobacterales</taxon>
        <taxon>Acetobacteraceae</taxon>
        <taxon>Acidomonas</taxon>
    </lineage>
</organism>
<dbReference type="OrthoDB" id="335726at2"/>
<evidence type="ECO:0000313" key="3">
    <source>
        <dbReference type="EMBL" id="GAJ27803.1"/>
    </source>
</evidence>
<reference evidence="3 4" key="2">
    <citation type="journal article" date="2014" name="FEMS Microbiol. Lett.">
        <title>Draft genomic DNA sequence of the facultatively methylotrophic bacterium Acidomonas methanolica type strain MB58.</title>
        <authorList>
            <person name="Higashiura N."/>
            <person name="Hadano H."/>
            <person name="Hirakawa H."/>
            <person name="Matsutani M."/>
            <person name="Takabe S."/>
            <person name="Matsushita K."/>
            <person name="Azuma Y."/>
        </authorList>
    </citation>
    <scope>NUCLEOTIDE SEQUENCE [LARGE SCALE GENOMIC DNA]</scope>
    <source>
        <strain evidence="3 4">MB58</strain>
    </source>
</reference>
<dbReference type="RefSeq" id="WP_042055643.1">
    <property type="nucleotide sequence ID" value="NZ_BAND01000006.1"/>
</dbReference>
<evidence type="ECO:0000256" key="1">
    <source>
        <dbReference type="ARBA" id="ARBA00006484"/>
    </source>
</evidence>
<name>A0A023D0X3_ACIMT</name>
<dbReference type="GO" id="GO:0016020">
    <property type="term" value="C:membrane"/>
    <property type="evidence" value="ECO:0007669"/>
    <property type="project" value="TreeGrafter"/>
</dbReference>
<dbReference type="PANTHER" id="PTHR44196:SF1">
    <property type="entry name" value="DEHYDROGENASE_REDUCTASE SDR FAMILY MEMBER 7B"/>
    <property type="match status" value="1"/>
</dbReference>
<comment type="caution">
    <text evidence="3">The sequence shown here is derived from an EMBL/GenBank/DDBJ whole genome shotgun (WGS) entry which is preliminary data.</text>
</comment>
<comment type="similarity">
    <text evidence="1">Belongs to the short-chain dehydrogenases/reductases (SDR) family.</text>
</comment>
<dbReference type="PANTHER" id="PTHR44196">
    <property type="entry name" value="DEHYDROGENASE/REDUCTASE SDR FAMILY MEMBER 7B"/>
    <property type="match status" value="1"/>
</dbReference>
<keyword evidence="2" id="KW-0560">Oxidoreductase</keyword>
<evidence type="ECO:0000256" key="2">
    <source>
        <dbReference type="ARBA" id="ARBA00023002"/>
    </source>
</evidence>
<proteinExistence type="inferred from homology"/>
<dbReference type="EMBL" id="BAND01000006">
    <property type="protein sequence ID" value="GAJ27803.1"/>
    <property type="molecule type" value="Genomic_DNA"/>
</dbReference>
<dbReference type="AlphaFoldDB" id="A0A023D0X3"/>
<dbReference type="Pfam" id="PF00106">
    <property type="entry name" value="adh_short"/>
    <property type="match status" value="1"/>
</dbReference>
<reference evidence="4" key="1">
    <citation type="journal article" date="2014" name="FEMS Microbiol. Lett.">
        <title>Draft Genomic DNA Sequence of the Facultatively Methylotrophic Bacterium Acidomonas methanolica type strain MB58.</title>
        <authorList>
            <person name="Higashiura N."/>
            <person name="Hadano H."/>
            <person name="Hirakawa H."/>
            <person name="Matsutani M."/>
            <person name="Takabe S."/>
            <person name="Matsushita K."/>
            <person name="Azuma Y."/>
        </authorList>
    </citation>
    <scope>NUCLEOTIDE SEQUENCE [LARGE SCALE GENOMIC DNA]</scope>
    <source>
        <strain evidence="4">MB58</strain>
    </source>
</reference>
<dbReference type="PRINTS" id="PR00081">
    <property type="entry name" value="GDHRDH"/>
</dbReference>
<evidence type="ECO:0000313" key="4">
    <source>
        <dbReference type="Proteomes" id="UP000019760"/>
    </source>
</evidence>
<dbReference type="GO" id="GO:0016491">
    <property type="term" value="F:oxidoreductase activity"/>
    <property type="evidence" value="ECO:0007669"/>
    <property type="project" value="UniProtKB-KW"/>
</dbReference>